<protein>
    <submittedName>
        <fullName evidence="1">Uncharacterized protein</fullName>
    </submittedName>
</protein>
<organism evidence="1 2">
    <name type="scientific">Candidatus Woesebacteria bacterium GW2011_GWB1_41_10</name>
    <dbReference type="NCBI Taxonomy" id="1618577"/>
    <lineage>
        <taxon>Bacteria</taxon>
        <taxon>Candidatus Woeseibacteriota</taxon>
    </lineage>
</organism>
<name>A0A0G0U6I4_9BACT</name>
<comment type="caution">
    <text evidence="1">The sequence shown here is derived from an EMBL/GenBank/DDBJ whole genome shotgun (WGS) entry which is preliminary data.</text>
</comment>
<sequence>MRGILSIVFIVILTFFVFSVPVLAESGCGGTDFCQGTIIENYFSCSPDDEDQICIFNNEGSFTTDCTVTADTCETKGHDYSCGSYPGCSLNVKSKTKSCCSGAGGGNYECDGEVVLQKNCKGVNDCPVDRQGAVCNQNPKRKWCFHLVCVGCSATAPSNLSFTPIPPGSSATVSWTDGTGGTSNRLYVGDDKTKVEADCPQGFGAGTGCVYSSDSATSPTVVSGLSLGTVYYARLVNYKDEACSAASGTLIDVSSCYLSPDSATLSPFESQAFTTSVNYSTEIDRVAYDVSNPPTTEVDPASDTNGQDGYHAEVTALSLGSSVLTSDVIIDGEVVCTDTADINVTAPGPWWQVMDSDIQSMGDIASDVASGNFFGLAGAGGYPGVIAYTGSASFGSGEVSDPPWLVDSLSQNTRRYDYAFFENQIPSGVIPKEAVSDTDLATPGTDFNGYELFKHTGPIDFNITSPVDFAGRKVILFIENSDLFIGGNINLNDGVGFFGVFVDGSITIVPTVTSLEGIYLSDSSFSTGLGNTQLSVRGSVAAYEGVNLQRDIDDDSEPSEFFEYAPDQILLFPSKLGTRKMDWKEVAP</sequence>
<proteinExistence type="predicted"/>
<evidence type="ECO:0000313" key="1">
    <source>
        <dbReference type="EMBL" id="KKR84659.1"/>
    </source>
</evidence>
<dbReference type="Proteomes" id="UP000033858">
    <property type="component" value="Unassembled WGS sequence"/>
</dbReference>
<reference evidence="1 2" key="1">
    <citation type="journal article" date="2015" name="Nature">
        <title>rRNA introns, odd ribosomes, and small enigmatic genomes across a large radiation of phyla.</title>
        <authorList>
            <person name="Brown C.T."/>
            <person name="Hug L.A."/>
            <person name="Thomas B.C."/>
            <person name="Sharon I."/>
            <person name="Castelle C.J."/>
            <person name="Singh A."/>
            <person name="Wilkins M.J."/>
            <person name="Williams K.H."/>
            <person name="Banfield J.F."/>
        </authorList>
    </citation>
    <scope>NUCLEOTIDE SEQUENCE [LARGE SCALE GENOMIC DNA]</scope>
</reference>
<dbReference type="EMBL" id="LCAE01000044">
    <property type="protein sequence ID" value="KKR84659.1"/>
    <property type="molecule type" value="Genomic_DNA"/>
</dbReference>
<accession>A0A0G0U6I4</accession>
<evidence type="ECO:0000313" key="2">
    <source>
        <dbReference type="Proteomes" id="UP000033858"/>
    </source>
</evidence>
<dbReference type="AlphaFoldDB" id="A0A0G0U6I4"/>
<gene>
    <name evidence="1" type="ORF">UU32_C0044G0006</name>
</gene>